<dbReference type="RefSeq" id="WP_157884338.1">
    <property type="nucleotide sequence ID" value="NZ_LSNE01000006.1"/>
</dbReference>
<gene>
    <name evidence="3" type="ORF">AX660_16295</name>
</gene>
<dbReference type="InterPro" id="IPR006680">
    <property type="entry name" value="Amidohydro-rel"/>
</dbReference>
<dbReference type="InterPro" id="IPR032466">
    <property type="entry name" value="Metal_Hydrolase"/>
</dbReference>
<feature type="signal peptide" evidence="1">
    <location>
        <begin position="1"/>
        <end position="34"/>
    </location>
</feature>
<evidence type="ECO:0000313" key="3">
    <source>
        <dbReference type="EMBL" id="KXI28641.1"/>
    </source>
</evidence>
<feature type="chain" id="PRO_5007469257" description="Amidohydrolase-related domain-containing protein" evidence="1">
    <location>
        <begin position="35"/>
        <end position="475"/>
    </location>
</feature>
<dbReference type="Gene3D" id="1.20.58.520">
    <property type="entry name" value="Amidohydrolase"/>
    <property type="match status" value="1"/>
</dbReference>
<dbReference type="SUPFAM" id="SSF51556">
    <property type="entry name" value="Metallo-dependent hydrolases"/>
    <property type="match status" value="1"/>
</dbReference>
<feature type="domain" description="Amidohydrolase-related" evidence="2">
    <location>
        <begin position="105"/>
        <end position="448"/>
    </location>
</feature>
<dbReference type="STRING" id="1799789.AX660_16295"/>
<dbReference type="OrthoDB" id="6190564at2"/>
<protein>
    <recommendedName>
        <fullName evidence="2">Amidohydrolase-related domain-containing protein</fullName>
    </recommendedName>
</protein>
<sequence>MPTKPRACHSAAKLICRNWLFLFCCSLASTSLTAQEGNVTPFAVKADDNIVIYHNANVLDENGQAFTAKMSVIVTGDKIQALKPANQISANELKSAQVINLSDKYLLPGLIDSHVHLATPPNDLFAKATMRRQAYHGITGIRIMADDLRPITEYARASIAGEIAAPDIYSAALFAGPDFFNDPRTIAANGGIKPGTGPWMQAISDETDLTIAIAKAKGSGAMAIKLYDNLKPELLSKITQAAHQQGMAIWAHGMVFPTEPKDVVAAGVDVISHTCYLAYQASDPKPLTYKNRFPVNAALLQTGDNHLMETLFASMQQQNIYLDATLTVYQQYDQRLAANPQMSPKPHCSLSLAATLTQQAINKGVKIATGTDHIMPRSSAFPALFDELELLAKHTKLSPLAVIQAATLNGAYILKQQDNIGSITAGKLANMLILNADPSADISKLRDQYMTVKRGFMLKPQDMPNITELEMPDEQ</sequence>
<dbReference type="Gene3D" id="2.30.40.10">
    <property type="entry name" value="Urease, subunit C, domain 1"/>
    <property type="match status" value="1"/>
</dbReference>
<dbReference type="SUPFAM" id="SSF51338">
    <property type="entry name" value="Composite domain of metallo-dependent hydrolases"/>
    <property type="match status" value="1"/>
</dbReference>
<dbReference type="AlphaFoldDB" id="A0A136A091"/>
<keyword evidence="4" id="KW-1185">Reference proteome</keyword>
<keyword evidence="1" id="KW-0732">Signal</keyword>
<dbReference type="InterPro" id="IPR051781">
    <property type="entry name" value="Metallo-dep_Hydrolase"/>
</dbReference>
<dbReference type="EMBL" id="LSNE01000006">
    <property type="protein sequence ID" value="KXI28641.1"/>
    <property type="molecule type" value="Genomic_DNA"/>
</dbReference>
<dbReference type="InterPro" id="IPR011059">
    <property type="entry name" value="Metal-dep_hydrolase_composite"/>
</dbReference>
<evidence type="ECO:0000259" key="2">
    <source>
        <dbReference type="Pfam" id="PF01979"/>
    </source>
</evidence>
<evidence type="ECO:0000313" key="4">
    <source>
        <dbReference type="Proteomes" id="UP000070299"/>
    </source>
</evidence>
<accession>A0A136A091</accession>
<dbReference type="Proteomes" id="UP000070299">
    <property type="component" value="Unassembled WGS sequence"/>
</dbReference>
<comment type="caution">
    <text evidence="3">The sequence shown here is derived from an EMBL/GenBank/DDBJ whole genome shotgun (WGS) entry which is preliminary data.</text>
</comment>
<dbReference type="PANTHER" id="PTHR43135">
    <property type="entry name" value="ALPHA-D-RIBOSE 1-METHYLPHOSPHONATE 5-TRIPHOSPHATE DIPHOSPHATASE"/>
    <property type="match status" value="1"/>
</dbReference>
<organism evidence="3 4">
    <name type="scientific">Paraglaciecola hydrolytica</name>
    <dbReference type="NCBI Taxonomy" id="1799789"/>
    <lineage>
        <taxon>Bacteria</taxon>
        <taxon>Pseudomonadati</taxon>
        <taxon>Pseudomonadota</taxon>
        <taxon>Gammaproteobacteria</taxon>
        <taxon>Alteromonadales</taxon>
        <taxon>Alteromonadaceae</taxon>
        <taxon>Paraglaciecola</taxon>
    </lineage>
</organism>
<name>A0A136A091_9ALTE</name>
<proteinExistence type="predicted"/>
<evidence type="ECO:0000256" key="1">
    <source>
        <dbReference type="SAM" id="SignalP"/>
    </source>
</evidence>
<dbReference type="GO" id="GO:0016810">
    <property type="term" value="F:hydrolase activity, acting on carbon-nitrogen (but not peptide) bonds"/>
    <property type="evidence" value="ECO:0007669"/>
    <property type="project" value="InterPro"/>
</dbReference>
<dbReference type="Gene3D" id="3.30.110.90">
    <property type="entry name" value="Amidohydrolase"/>
    <property type="match status" value="1"/>
</dbReference>
<dbReference type="Pfam" id="PF01979">
    <property type="entry name" value="Amidohydro_1"/>
    <property type="match status" value="1"/>
</dbReference>
<dbReference type="Gene3D" id="3.40.50.10910">
    <property type="entry name" value="Amidohydrolase"/>
    <property type="match status" value="1"/>
</dbReference>
<dbReference type="PANTHER" id="PTHR43135:SF3">
    <property type="entry name" value="ALPHA-D-RIBOSE 1-METHYLPHOSPHONATE 5-TRIPHOSPHATE DIPHOSPHATASE"/>
    <property type="match status" value="1"/>
</dbReference>
<reference evidence="4" key="1">
    <citation type="submission" date="2016-02" db="EMBL/GenBank/DDBJ databases">
        <authorList>
            <person name="Schultz-Johansen M."/>
            <person name="Glaring M.A."/>
            <person name="Bech P.K."/>
            <person name="Stougaard P."/>
        </authorList>
    </citation>
    <scope>NUCLEOTIDE SEQUENCE [LARGE SCALE GENOMIC DNA]</scope>
    <source>
        <strain evidence="4">S66</strain>
    </source>
</reference>